<dbReference type="Gene3D" id="2.40.170.20">
    <property type="entry name" value="TonB-dependent receptor, beta-barrel domain"/>
    <property type="match status" value="1"/>
</dbReference>
<keyword evidence="2" id="KW-0472">Membrane</keyword>
<feature type="domain" description="Outer membrane protein beta-barrel" evidence="5">
    <location>
        <begin position="370"/>
        <end position="657"/>
    </location>
</feature>
<reference evidence="6 7" key="1">
    <citation type="submission" date="2019-09" db="EMBL/GenBank/DDBJ databases">
        <title>Distinct polysaccharide growth profiles of human intestinal Prevotella copri isolates.</title>
        <authorList>
            <person name="Fehlner-Peach H."/>
            <person name="Magnabosco C."/>
            <person name="Raghavan V."/>
            <person name="Scher J.U."/>
            <person name="Tett A."/>
            <person name="Cox L.M."/>
            <person name="Gottsegen C."/>
            <person name="Watters A."/>
            <person name="Wiltshire- Gordon J.D."/>
            <person name="Segata N."/>
            <person name="Bonneau R."/>
            <person name="Littman D.R."/>
        </authorList>
    </citation>
    <scope>NUCLEOTIDE SEQUENCE [LARGE SCALE GENOMIC DNA]</scope>
    <source>
        <strain evidence="7">iA622</strain>
    </source>
</reference>
<organism evidence="6 7">
    <name type="scientific">Segatella copri</name>
    <dbReference type="NCBI Taxonomy" id="165179"/>
    <lineage>
        <taxon>Bacteria</taxon>
        <taxon>Pseudomonadati</taxon>
        <taxon>Bacteroidota</taxon>
        <taxon>Bacteroidia</taxon>
        <taxon>Bacteroidales</taxon>
        <taxon>Prevotellaceae</taxon>
        <taxon>Segatella</taxon>
    </lineage>
</organism>
<feature type="signal peptide" evidence="4">
    <location>
        <begin position="1"/>
        <end position="19"/>
    </location>
</feature>
<protein>
    <submittedName>
        <fullName evidence="6">Outer membrane beta-barrel protein</fullName>
    </submittedName>
</protein>
<dbReference type="InterPro" id="IPR041700">
    <property type="entry name" value="OMP_b-brl_3"/>
</dbReference>
<comment type="caution">
    <text evidence="6">The sequence shown here is derived from an EMBL/GenBank/DDBJ whole genome shotgun (WGS) entry which is preliminary data.</text>
</comment>
<keyword evidence="3" id="KW-0998">Cell outer membrane</keyword>
<evidence type="ECO:0000313" key="6">
    <source>
        <dbReference type="EMBL" id="MQN81772.1"/>
    </source>
</evidence>
<evidence type="ECO:0000256" key="3">
    <source>
        <dbReference type="ARBA" id="ARBA00023237"/>
    </source>
</evidence>
<dbReference type="Gene3D" id="2.60.40.1120">
    <property type="entry name" value="Carboxypeptidase-like, regulatory domain"/>
    <property type="match status" value="1"/>
</dbReference>
<dbReference type="RefSeq" id="WP_153125214.1">
    <property type="nucleotide sequence ID" value="NZ_VZCB01000092.1"/>
</dbReference>
<evidence type="ECO:0000256" key="1">
    <source>
        <dbReference type="ARBA" id="ARBA00004442"/>
    </source>
</evidence>
<dbReference type="Pfam" id="PF14905">
    <property type="entry name" value="OMP_b-brl_3"/>
    <property type="match status" value="1"/>
</dbReference>
<gene>
    <name evidence="6" type="ORF">F7D73_12620</name>
</gene>
<evidence type="ECO:0000313" key="7">
    <source>
        <dbReference type="Proteomes" id="UP000480425"/>
    </source>
</evidence>
<dbReference type="OrthoDB" id="1059824at2"/>
<dbReference type="SUPFAM" id="SSF49464">
    <property type="entry name" value="Carboxypeptidase regulatory domain-like"/>
    <property type="match status" value="1"/>
</dbReference>
<dbReference type="SUPFAM" id="SSF56935">
    <property type="entry name" value="Porins"/>
    <property type="match status" value="1"/>
</dbReference>
<evidence type="ECO:0000256" key="4">
    <source>
        <dbReference type="SAM" id="SignalP"/>
    </source>
</evidence>
<dbReference type="Proteomes" id="UP000480425">
    <property type="component" value="Unassembled WGS sequence"/>
</dbReference>
<sequence length="767" mass="86505">MRRFLFVIISLLSLVMVKAQEPNSGVSQQNVFHGEIVSKEGNGGIADGYVLLILDGKIFKTTSSDKKGHFSMKNVPDGNYIVEVTCLGYQSVSDSLKIKGSTRRNFQLTEEAKELGEVTVVADRSQIVKRTANGEVFYLSSAAKKMSNPFRALQEIPAIISDANTSSVKTLDGKAPLILINGNMVNSGIGPISPTDIESVEVVNSVSARYLQEGVTSILNIKLKRHTKPYLWLEGATRHEIPVGNGFGVGYFEVGNHKISLYGRAAYHYKYHEDVESSVNRTNTGYKQTYDQSTRNDTHKWIGELLLKYLITSNDYFAAQFYDSYNSTEGKSLAQGNYLTDILQLYGFQSFDKNKSNILTTSLYYKHSFSKSSDLELRLAYNFNKNDYSANRVDYYDEQQVDANILYNNKRHSGSFNIDYSKEYANNSSLIAGSHSTLIMDDIDNAIGENPLFKHHSYNQYVYVGYGGSFKQLRYNASIGMEGIWAKAGEASYSYFRPRGNVSMTWIANKHNSVRLSYQLTNMAPNVAYLNPYNTSTDSLFVSLGNPNLKPQMTHYASMSYTLNVGKLYFIPTVGYKYVSDVIENYGYSDGGIYYSTYANTGHFSRVSAGADLSYRFKWGRVYAGGGWKADHYMGQDAKNSAYASFGFDAQVKNFSFYGDVDYNSRDYTALAYTRYKHPSVANLQVNFNFTPDFYMGVCLQHLTGEYQSKVTTVDGSFHSVIENHYKDQKFRPWVILRYTFRKNAEKKHKLGKVLNSTEEGISILKK</sequence>
<dbReference type="InterPro" id="IPR036942">
    <property type="entry name" value="Beta-barrel_TonB_sf"/>
</dbReference>
<proteinExistence type="predicted"/>
<accession>A0A6G1U2I9</accession>
<feature type="chain" id="PRO_5026289714" evidence="4">
    <location>
        <begin position="20"/>
        <end position="767"/>
    </location>
</feature>
<dbReference type="Pfam" id="PF13715">
    <property type="entry name" value="CarbopepD_reg_2"/>
    <property type="match status" value="1"/>
</dbReference>
<evidence type="ECO:0000256" key="2">
    <source>
        <dbReference type="ARBA" id="ARBA00023136"/>
    </source>
</evidence>
<dbReference type="GO" id="GO:0009279">
    <property type="term" value="C:cell outer membrane"/>
    <property type="evidence" value="ECO:0007669"/>
    <property type="project" value="UniProtKB-SubCell"/>
</dbReference>
<name>A0A6G1U2I9_9BACT</name>
<keyword evidence="4" id="KW-0732">Signal</keyword>
<dbReference type="InterPro" id="IPR008969">
    <property type="entry name" value="CarboxyPept-like_regulatory"/>
</dbReference>
<evidence type="ECO:0000259" key="5">
    <source>
        <dbReference type="Pfam" id="PF14905"/>
    </source>
</evidence>
<dbReference type="EMBL" id="VZCB01000092">
    <property type="protein sequence ID" value="MQN81772.1"/>
    <property type="molecule type" value="Genomic_DNA"/>
</dbReference>
<dbReference type="AlphaFoldDB" id="A0A6G1U2I9"/>
<comment type="subcellular location">
    <subcellularLocation>
        <location evidence="1">Cell outer membrane</location>
    </subcellularLocation>
</comment>